<reference evidence="2" key="1">
    <citation type="submission" date="2011-04" db="EMBL/GenBank/DDBJ databases">
        <title>Genome sequence of Solibacillus silvestris StLB046.</title>
        <authorList>
            <person name="Morohoshi T."/>
            <person name="Someya N."/>
            <person name="Ikeda T."/>
        </authorList>
    </citation>
    <scope>NUCLEOTIDE SEQUENCE [LARGE SCALE GENOMIC DNA]</scope>
    <source>
        <strain evidence="2">StLB046</strain>
    </source>
</reference>
<dbReference type="Pfam" id="PF05521">
    <property type="entry name" value="Phage_HCP"/>
    <property type="match status" value="1"/>
</dbReference>
<dbReference type="Proteomes" id="UP000006691">
    <property type="component" value="Chromosome"/>
</dbReference>
<dbReference type="RefSeq" id="WP_014823302.1">
    <property type="nucleotide sequence ID" value="NC_018065.1"/>
</dbReference>
<dbReference type="Gene3D" id="2.40.10.270">
    <property type="entry name" value="Bacteriophage SPP1 head-tail adaptor protein"/>
    <property type="match status" value="1"/>
</dbReference>
<organism evidence="1 2">
    <name type="scientific">Solibacillus silvestris (strain StLB046)</name>
    <name type="common">Bacillus silvestris</name>
    <dbReference type="NCBI Taxonomy" id="1002809"/>
    <lineage>
        <taxon>Bacteria</taxon>
        <taxon>Bacillati</taxon>
        <taxon>Bacillota</taxon>
        <taxon>Bacilli</taxon>
        <taxon>Bacillales</taxon>
        <taxon>Caryophanaceae</taxon>
        <taxon>Solibacillus</taxon>
    </lineage>
</organism>
<dbReference type="NCBIfam" id="TIGR01563">
    <property type="entry name" value="gp16_SPP1"/>
    <property type="match status" value="1"/>
</dbReference>
<dbReference type="KEGG" id="siv:SSIL_1426"/>
<keyword evidence="2" id="KW-1185">Reference proteome</keyword>
<evidence type="ECO:0000313" key="2">
    <source>
        <dbReference type="Proteomes" id="UP000006691"/>
    </source>
</evidence>
<dbReference type="AlphaFoldDB" id="F2F2L1"/>
<proteinExistence type="predicted"/>
<name>F2F2L1_SOLSS</name>
<dbReference type="STRING" id="1002809.SSIL_1426"/>
<dbReference type="InterPro" id="IPR008767">
    <property type="entry name" value="Phage_SPP1_head-tail_adaptor"/>
</dbReference>
<dbReference type="EMBL" id="AP012157">
    <property type="protein sequence ID" value="BAK15849.1"/>
    <property type="molecule type" value="Genomic_DNA"/>
</dbReference>
<dbReference type="PATRIC" id="fig|1002809.3.peg.1438"/>
<evidence type="ECO:0000313" key="1">
    <source>
        <dbReference type="EMBL" id="BAK15849.1"/>
    </source>
</evidence>
<protein>
    <submittedName>
        <fullName evidence="1">Bacteriophage head-tail adaptor</fullName>
    </submittedName>
</protein>
<sequence>MQPFKYIPKLNNGDLRNKVDIHGYIETENKFGEVTRRFGKIRSTWAKIIPQTGSLQTQAADTILTNVTHKIIVRYGGNTDIAKEMKIMFKGREYEIRFILNPFEKNETLEIFVQEVLR</sequence>
<dbReference type="eggNOG" id="COG5614">
    <property type="taxonomic scope" value="Bacteria"/>
</dbReference>
<gene>
    <name evidence="1" type="ordered locus">SSIL_1426</name>
</gene>
<dbReference type="HOGENOM" id="CLU_147810_3_0_9"/>
<reference evidence="1 2" key="2">
    <citation type="journal article" date="2012" name="J. Biosci. Bioeng.">
        <title>Complete genome sequence and characterization of the N-acylhomoserine lactone-degrading gene of the potato leaf-associated Solibacillus silvestris.</title>
        <authorList>
            <person name="Morohoshi T."/>
            <person name="Tominaga Y."/>
            <person name="Someya N."/>
            <person name="Ikeda T."/>
        </authorList>
    </citation>
    <scope>NUCLEOTIDE SEQUENCE [LARGE SCALE GENOMIC DNA]</scope>
    <source>
        <strain evidence="1 2">StLB046</strain>
    </source>
</reference>
<dbReference type="InterPro" id="IPR038666">
    <property type="entry name" value="SSP1_head-tail_sf"/>
</dbReference>
<accession>F2F2L1</accession>